<keyword evidence="2" id="KW-0812">Transmembrane</keyword>
<dbReference type="KEGG" id="fcy:FRACYDRAFT_237687"/>
<keyword evidence="2" id="KW-0472">Membrane</keyword>
<dbReference type="OrthoDB" id="272778at2759"/>
<sequence length="378" mass="41461">MPPAAAVNNGAGARQRRAVNLQQLQQQSQQQPQQSSKPWFSGSPITKIICILWVAGSLWVIRNNGDDDNTYSNRNNSNDNYSNGLWVSALWNGPSNWFFSSSTELIVGLSFLVHYLRRLEQELSSRRFIAWLFTLEIVYIFIRLVAVLTFDEDVTGTFVGGGGTTAAKGPYLFVGAVLYWYKTYVPRLYPRFLSSSTLGISCSEKTFPYLCAIYILFMRGTASLLAGSIGMVASGIFFFLLSLSTNNNNSSSNIPFIDVPDMIVNMLPWESMGSLFFLDPNPKVFAPYFTRGAINIRPGGGGGPRRNRGQEQQGAATRRVPMAGPAQPSAAAAMPPPPPPEAIAQLISMGFDEQRVKEALQVSDNNVETAANLLLMGS</sequence>
<feature type="compositionally biased region" description="Low complexity" evidence="1">
    <location>
        <begin position="321"/>
        <end position="333"/>
    </location>
</feature>
<feature type="region of interest" description="Disordered" evidence="1">
    <location>
        <begin position="1"/>
        <end position="39"/>
    </location>
</feature>
<feature type="transmembrane region" description="Helical" evidence="2">
    <location>
        <begin position="224"/>
        <end position="243"/>
    </location>
</feature>
<feature type="transmembrane region" description="Helical" evidence="2">
    <location>
        <begin position="97"/>
        <end position="116"/>
    </location>
</feature>
<evidence type="ECO:0000256" key="1">
    <source>
        <dbReference type="SAM" id="MobiDB-lite"/>
    </source>
</evidence>
<organism evidence="4 5">
    <name type="scientific">Fragilariopsis cylindrus CCMP1102</name>
    <dbReference type="NCBI Taxonomy" id="635003"/>
    <lineage>
        <taxon>Eukaryota</taxon>
        <taxon>Sar</taxon>
        <taxon>Stramenopiles</taxon>
        <taxon>Ochrophyta</taxon>
        <taxon>Bacillariophyta</taxon>
        <taxon>Bacillariophyceae</taxon>
        <taxon>Bacillariophycidae</taxon>
        <taxon>Bacillariales</taxon>
        <taxon>Bacillariaceae</taxon>
        <taxon>Fragilariopsis</taxon>
    </lineage>
</organism>
<dbReference type="PROSITE" id="PS50030">
    <property type="entry name" value="UBA"/>
    <property type="match status" value="1"/>
</dbReference>
<feature type="transmembrane region" description="Helical" evidence="2">
    <location>
        <begin position="128"/>
        <end position="150"/>
    </location>
</feature>
<dbReference type="InParanoid" id="A0A1E7FGH9"/>
<accession>A0A1E7FGH9</accession>
<dbReference type="InterPro" id="IPR015940">
    <property type="entry name" value="UBA"/>
</dbReference>
<evidence type="ECO:0000259" key="3">
    <source>
        <dbReference type="PROSITE" id="PS50030"/>
    </source>
</evidence>
<dbReference type="FunFam" id="1.10.8.10:FF:000003">
    <property type="entry name" value="UV excision repair protein RAD23 homolog"/>
    <property type="match status" value="1"/>
</dbReference>
<feature type="region of interest" description="Disordered" evidence="1">
    <location>
        <begin position="296"/>
        <end position="339"/>
    </location>
</feature>
<dbReference type="AlphaFoldDB" id="A0A1E7FGH9"/>
<feature type="transmembrane region" description="Helical" evidence="2">
    <location>
        <begin position="39"/>
        <end position="61"/>
    </location>
</feature>
<gene>
    <name evidence="4" type="ORF">FRACYDRAFT_237687</name>
</gene>
<protein>
    <recommendedName>
        <fullName evidence="3">UBA domain-containing protein</fullName>
    </recommendedName>
</protein>
<feature type="domain" description="UBA" evidence="3">
    <location>
        <begin position="337"/>
        <end position="377"/>
    </location>
</feature>
<reference evidence="4 5" key="1">
    <citation type="submission" date="2016-09" db="EMBL/GenBank/DDBJ databases">
        <title>Extensive genetic diversity and differential bi-allelic expression allows diatom success in the polar Southern Ocean.</title>
        <authorList>
            <consortium name="DOE Joint Genome Institute"/>
            <person name="Mock T."/>
            <person name="Otillar R.P."/>
            <person name="Strauss J."/>
            <person name="Dupont C."/>
            <person name="Frickenhaus S."/>
            <person name="Maumus F."/>
            <person name="Mcmullan M."/>
            <person name="Sanges R."/>
            <person name="Schmutz J."/>
            <person name="Toseland A."/>
            <person name="Valas R."/>
            <person name="Veluchamy A."/>
            <person name="Ward B.J."/>
            <person name="Allen A."/>
            <person name="Barry K."/>
            <person name="Falciatore A."/>
            <person name="Ferrante M."/>
            <person name="Fortunato A.E."/>
            <person name="Gloeckner G."/>
            <person name="Gruber A."/>
            <person name="Hipkin R."/>
            <person name="Janech M."/>
            <person name="Kroth P."/>
            <person name="Leese F."/>
            <person name="Lindquist E."/>
            <person name="Lyon B.R."/>
            <person name="Martin J."/>
            <person name="Mayer C."/>
            <person name="Parker M."/>
            <person name="Quesneville H."/>
            <person name="Raymond J."/>
            <person name="Uhlig C."/>
            <person name="Valentin K.U."/>
            <person name="Worden A.Z."/>
            <person name="Armbrust E.V."/>
            <person name="Bowler C."/>
            <person name="Green B."/>
            <person name="Moulton V."/>
            <person name="Van Oosterhout C."/>
            <person name="Grigoriev I."/>
        </authorList>
    </citation>
    <scope>NUCLEOTIDE SEQUENCE [LARGE SCALE GENOMIC DNA]</scope>
    <source>
        <strain evidence="4 5">CCMP1102</strain>
    </source>
</reference>
<dbReference type="InterPro" id="IPR009060">
    <property type="entry name" value="UBA-like_sf"/>
</dbReference>
<feature type="compositionally biased region" description="Low complexity" evidence="1">
    <location>
        <begin position="1"/>
        <end position="36"/>
    </location>
</feature>
<dbReference type="Proteomes" id="UP000095751">
    <property type="component" value="Unassembled WGS sequence"/>
</dbReference>
<keyword evidence="5" id="KW-1185">Reference proteome</keyword>
<evidence type="ECO:0000313" key="5">
    <source>
        <dbReference type="Proteomes" id="UP000095751"/>
    </source>
</evidence>
<dbReference type="Gene3D" id="1.10.8.10">
    <property type="entry name" value="DNA helicase RuvA subunit, C-terminal domain"/>
    <property type="match status" value="1"/>
</dbReference>
<evidence type="ECO:0000313" key="4">
    <source>
        <dbReference type="EMBL" id="OEU17279.1"/>
    </source>
</evidence>
<dbReference type="SUPFAM" id="SSF46934">
    <property type="entry name" value="UBA-like"/>
    <property type="match status" value="1"/>
</dbReference>
<dbReference type="EMBL" id="KV784357">
    <property type="protein sequence ID" value="OEU17279.1"/>
    <property type="molecule type" value="Genomic_DNA"/>
</dbReference>
<keyword evidence="2" id="KW-1133">Transmembrane helix</keyword>
<dbReference type="Pfam" id="PF00627">
    <property type="entry name" value="UBA"/>
    <property type="match status" value="1"/>
</dbReference>
<name>A0A1E7FGH9_9STRA</name>
<proteinExistence type="predicted"/>
<feature type="transmembrane region" description="Helical" evidence="2">
    <location>
        <begin position="156"/>
        <end position="181"/>
    </location>
</feature>
<evidence type="ECO:0000256" key="2">
    <source>
        <dbReference type="SAM" id="Phobius"/>
    </source>
</evidence>
<dbReference type="SMART" id="SM00165">
    <property type="entry name" value="UBA"/>
    <property type="match status" value="1"/>
</dbReference>